<feature type="compositionally biased region" description="Polar residues" evidence="1">
    <location>
        <begin position="24"/>
        <end position="33"/>
    </location>
</feature>
<feature type="region of interest" description="Disordered" evidence="1">
    <location>
        <begin position="487"/>
        <end position="507"/>
    </location>
</feature>
<organism evidence="2 3">
    <name type="scientific">Astrephomene gubernaculifera</name>
    <dbReference type="NCBI Taxonomy" id="47775"/>
    <lineage>
        <taxon>Eukaryota</taxon>
        <taxon>Viridiplantae</taxon>
        <taxon>Chlorophyta</taxon>
        <taxon>core chlorophytes</taxon>
        <taxon>Chlorophyceae</taxon>
        <taxon>CS clade</taxon>
        <taxon>Chlamydomonadales</taxon>
        <taxon>Astrephomenaceae</taxon>
        <taxon>Astrephomene</taxon>
    </lineage>
</organism>
<comment type="caution">
    <text evidence="2">The sequence shown here is derived from an EMBL/GenBank/DDBJ whole genome shotgun (WGS) entry which is preliminary data.</text>
</comment>
<gene>
    <name evidence="2" type="ORF">Agub_g1113</name>
</gene>
<keyword evidence="3" id="KW-1185">Reference proteome</keyword>
<feature type="region of interest" description="Disordered" evidence="1">
    <location>
        <begin position="382"/>
        <end position="413"/>
    </location>
</feature>
<sequence>MQNEGVAFRTRSRVRGAPLAGRGNLSNNTSRSTRVLPDASVQARSRRTSRVLDSPRSRSPSTSRASKDGDEASSSQGISNANRTQSHLSEDRIDDNGDAELISPRSLGRLRRGPPPRNPSPEPASSSDSDVVIVEVRRREVEEVVLSEPPAKRLRSALDTRLPGPQRGESTANGEGISGDELGEEEELRIVGETGQVVTRDLPHPRPHCAAHRFNASGAASNRTYCAQCFCYVCDVKAWECEFWGTGRRERDHANARSHPYWNNLRRAARDGDKALVRREFRDNGPLRLPSTPVQLLQQLPRHPTPTAPRHDAWRRMMAGDPFASELEREADVFLAALAMALAGGANHQGAQGQLAGNAPAAGGYNAGSAAVAAAAAAASHLGAGDGGSVGTSRIGRRQEGAAPSQPPGGQSQVLLPFQLPRVAQQQHPVLQMSFALPPFVQPATQEPASQRWAPNQYQQQPHAAYPNPQLGYPPPPFHYQPAAAMQAPMQAQAPQQQQRQRQGQQQPQMLMQVPYNMPLGLPQPQLQGQQLYVFAALPQRPAGQPM</sequence>
<reference evidence="2 3" key="1">
    <citation type="journal article" date="2021" name="Sci. Rep.">
        <title>Genome sequencing of the multicellular alga Astrephomene provides insights into convergent evolution of germ-soma differentiation.</title>
        <authorList>
            <person name="Yamashita S."/>
            <person name="Yamamoto K."/>
            <person name="Matsuzaki R."/>
            <person name="Suzuki S."/>
            <person name="Yamaguchi H."/>
            <person name="Hirooka S."/>
            <person name="Minakuchi Y."/>
            <person name="Miyagishima S."/>
            <person name="Kawachi M."/>
            <person name="Toyoda A."/>
            <person name="Nozaki H."/>
        </authorList>
    </citation>
    <scope>NUCLEOTIDE SEQUENCE [LARGE SCALE GENOMIC DNA]</scope>
    <source>
        <strain evidence="2 3">NIES-4017</strain>
    </source>
</reference>
<protein>
    <submittedName>
        <fullName evidence="2">Uncharacterized protein</fullName>
    </submittedName>
</protein>
<proteinExistence type="predicted"/>
<feature type="region of interest" description="Disordered" evidence="1">
    <location>
        <begin position="446"/>
        <end position="466"/>
    </location>
</feature>
<name>A0AAD3DEY5_9CHLO</name>
<dbReference type="PANTHER" id="PTHR33443">
    <property type="entry name" value="ZGC:112980"/>
    <property type="match status" value="1"/>
</dbReference>
<dbReference type="Proteomes" id="UP001054857">
    <property type="component" value="Unassembled WGS sequence"/>
</dbReference>
<dbReference type="PANTHER" id="PTHR33443:SF30">
    <property type="entry name" value="SARCOSINE DEHYDROGENASE-2C PROTEIN"/>
    <property type="match status" value="1"/>
</dbReference>
<evidence type="ECO:0000313" key="2">
    <source>
        <dbReference type="EMBL" id="GFR40540.1"/>
    </source>
</evidence>
<dbReference type="AlphaFoldDB" id="A0AAD3DEY5"/>
<feature type="compositionally biased region" description="Polar residues" evidence="1">
    <location>
        <begin position="72"/>
        <end position="87"/>
    </location>
</feature>
<feature type="region of interest" description="Disordered" evidence="1">
    <location>
        <begin position="155"/>
        <end position="184"/>
    </location>
</feature>
<dbReference type="InterPro" id="IPR053234">
    <property type="entry name" value="RPM1_Interactor"/>
</dbReference>
<accession>A0AAD3DEY5</accession>
<evidence type="ECO:0000313" key="3">
    <source>
        <dbReference type="Proteomes" id="UP001054857"/>
    </source>
</evidence>
<dbReference type="EMBL" id="BMAR01000001">
    <property type="protein sequence ID" value="GFR40540.1"/>
    <property type="molecule type" value="Genomic_DNA"/>
</dbReference>
<feature type="compositionally biased region" description="Polar residues" evidence="1">
    <location>
        <begin position="446"/>
        <end position="462"/>
    </location>
</feature>
<feature type="region of interest" description="Disordered" evidence="1">
    <location>
        <begin position="1"/>
        <end position="131"/>
    </location>
</feature>
<evidence type="ECO:0000256" key="1">
    <source>
        <dbReference type="SAM" id="MobiDB-lite"/>
    </source>
</evidence>